<protein>
    <submittedName>
        <fullName evidence="1">Histidine phosphatase family protein</fullName>
    </submittedName>
</protein>
<dbReference type="InterPro" id="IPR013078">
    <property type="entry name" value="His_Pase_superF_clade-1"/>
</dbReference>
<comment type="caution">
    <text evidence="1">The sequence shown here is derived from an EMBL/GenBank/DDBJ whole genome shotgun (WGS) entry which is preliminary data.</text>
</comment>
<accession>A0ABT2LLZ4</accession>
<dbReference type="SUPFAM" id="SSF53254">
    <property type="entry name" value="Phosphoglycerate mutase-like"/>
    <property type="match status" value="1"/>
</dbReference>
<dbReference type="PANTHER" id="PTHR47623:SF1">
    <property type="entry name" value="OS09G0287300 PROTEIN"/>
    <property type="match status" value="1"/>
</dbReference>
<dbReference type="Gene3D" id="3.40.50.1240">
    <property type="entry name" value="Phosphoglycerate mutase-like"/>
    <property type="match status" value="1"/>
</dbReference>
<keyword evidence="2" id="KW-1185">Reference proteome</keyword>
<proteinExistence type="predicted"/>
<dbReference type="PANTHER" id="PTHR47623">
    <property type="entry name" value="OS09G0287300 PROTEIN"/>
    <property type="match status" value="1"/>
</dbReference>
<name>A0ABT2LLZ4_9HYPH</name>
<dbReference type="Pfam" id="PF00300">
    <property type="entry name" value="His_Phos_1"/>
    <property type="match status" value="1"/>
</dbReference>
<sequence length="173" mass="18589">MRELLLLRHAKSGWDNPTLDDFDRPLAARGEAAAALMGREVAVRGWVPDTALVSAALRTRQTWRLAAVEMGEGAPSATRDKALYMASADRLLALIRQAPEDCRRLLLLGHNPGMEDLAVGLAGPGSDAQALARMRAKFPTAALARFTVEGPWAGLGFAGAQLTHFLCPRDFAS</sequence>
<evidence type="ECO:0000313" key="2">
    <source>
        <dbReference type="Proteomes" id="UP001320831"/>
    </source>
</evidence>
<reference evidence="1 2" key="1">
    <citation type="submission" date="2022-09" db="EMBL/GenBank/DDBJ databases">
        <title>Chelativorans salina sp. nov., a novel slightly halophilic bacterium isolated from a saline lake sediment enrichment.</title>
        <authorList>
            <person name="Gao L."/>
            <person name="Fang B.-Z."/>
            <person name="Li W.-J."/>
        </authorList>
    </citation>
    <scope>NUCLEOTIDE SEQUENCE [LARGE SCALE GENOMIC DNA]</scope>
    <source>
        <strain evidence="1 2">EGI FJ00035</strain>
    </source>
</reference>
<dbReference type="EMBL" id="JAOCZP010000002">
    <property type="protein sequence ID" value="MCT7374847.1"/>
    <property type="molecule type" value="Genomic_DNA"/>
</dbReference>
<organism evidence="1 2">
    <name type="scientific">Chelativorans salis</name>
    <dbReference type="NCBI Taxonomy" id="2978478"/>
    <lineage>
        <taxon>Bacteria</taxon>
        <taxon>Pseudomonadati</taxon>
        <taxon>Pseudomonadota</taxon>
        <taxon>Alphaproteobacteria</taxon>
        <taxon>Hyphomicrobiales</taxon>
        <taxon>Phyllobacteriaceae</taxon>
        <taxon>Chelativorans</taxon>
    </lineage>
</organism>
<dbReference type="InterPro" id="IPR029033">
    <property type="entry name" value="His_PPase_superfam"/>
</dbReference>
<dbReference type="CDD" id="cd07067">
    <property type="entry name" value="HP_PGM_like"/>
    <property type="match status" value="1"/>
</dbReference>
<dbReference type="RefSeq" id="WP_260901378.1">
    <property type="nucleotide sequence ID" value="NZ_JAOCZP010000002.1"/>
</dbReference>
<evidence type="ECO:0000313" key="1">
    <source>
        <dbReference type="EMBL" id="MCT7374847.1"/>
    </source>
</evidence>
<gene>
    <name evidence="1" type="ORF">N5A92_07330</name>
</gene>
<dbReference type="Proteomes" id="UP001320831">
    <property type="component" value="Unassembled WGS sequence"/>
</dbReference>